<proteinExistence type="predicted"/>
<dbReference type="RefSeq" id="WP_013239737.1">
    <property type="nucleotide sequence ID" value="NC_014328.1"/>
</dbReference>
<dbReference type="Gene3D" id="1.25.40.10">
    <property type="entry name" value="Tetratricopeptide repeat domain"/>
    <property type="match status" value="1"/>
</dbReference>
<dbReference type="PATRIC" id="fig|748727.19.peg.602"/>
<reference evidence="4 6" key="3">
    <citation type="journal article" date="2016" name="Biotechnol. Bioeng.">
        <title>Traits of selected Clostridium strains for syngas fermentation to ethanol.</title>
        <authorList>
            <person name="Martin M.E."/>
            <person name="Richter H."/>
            <person name="Saha S."/>
            <person name="Angenent L.T."/>
        </authorList>
    </citation>
    <scope>NUCLEOTIDE SEQUENCE [LARGE SCALE GENOMIC DNA]</scope>
    <source>
        <strain evidence="4 6">PETC</strain>
    </source>
</reference>
<name>D8GQ63_CLOLD</name>
<dbReference type="SUPFAM" id="SSF48452">
    <property type="entry name" value="TPR-like"/>
    <property type="match status" value="1"/>
</dbReference>
<dbReference type="EMBL" id="CP001666">
    <property type="protein sequence ID" value="ADK16154.1"/>
    <property type="molecule type" value="Genomic_DNA"/>
</dbReference>
<evidence type="ECO:0000313" key="3">
    <source>
        <dbReference type="EMBL" id="ADK16154.1"/>
    </source>
</evidence>
<dbReference type="HOGENOM" id="CLU_1248824_0_0_9"/>
<gene>
    <name evidence="3" type="ordered locus">CLJU_c31060</name>
    <name evidence="4" type="ORF">WX45_01817</name>
</gene>
<protein>
    <submittedName>
        <fullName evidence="3">Uncharacterized protein</fullName>
    </submittedName>
</protein>
<dbReference type="InterPro" id="IPR019734">
    <property type="entry name" value="TPR_rpt"/>
</dbReference>
<sequence length="225" mass="25899">MKKFKNTFIILLILIICFCLSSFGMYEYSNYKNNITMQKEKALAAAQNIQKEKAKNDEINKDIELASNSAKDSKYDDANKYLDEALKLDPNNSEAKNLKDSYSKIIEQQKQQANIQAQAQTQNQQNRVSSSNDNTKFTYNEALNLLKEQYPGCSFTEVNDSDGLNLIKHLRIQDKKIYVNCYFFYGHDDKEDYDLEGMFAVSEGERHIYSIITGYGSTLSIHLIK</sequence>
<evidence type="ECO:0000313" key="4">
    <source>
        <dbReference type="EMBL" id="OAA89978.1"/>
    </source>
</evidence>
<dbReference type="AlphaFoldDB" id="D8GQ63"/>
<dbReference type="Proteomes" id="UP000077020">
    <property type="component" value="Unassembled WGS sequence"/>
</dbReference>
<dbReference type="PROSITE" id="PS50005">
    <property type="entry name" value="TPR"/>
    <property type="match status" value="1"/>
</dbReference>
<dbReference type="InterPro" id="IPR011990">
    <property type="entry name" value="TPR-like_helical_dom_sf"/>
</dbReference>
<keyword evidence="6" id="KW-1185">Reference proteome</keyword>
<organism evidence="3 5">
    <name type="scientific">Clostridium ljungdahlii (strain ATCC 55383 / DSM 13528 / PETC)</name>
    <dbReference type="NCBI Taxonomy" id="748727"/>
    <lineage>
        <taxon>Bacteria</taxon>
        <taxon>Bacillati</taxon>
        <taxon>Bacillota</taxon>
        <taxon>Clostridia</taxon>
        <taxon>Eubacteriales</taxon>
        <taxon>Clostridiaceae</taxon>
        <taxon>Clostridium</taxon>
    </lineage>
</organism>
<evidence type="ECO:0000313" key="5">
    <source>
        <dbReference type="Proteomes" id="UP000001656"/>
    </source>
</evidence>
<dbReference type="EMBL" id="LITS01000001">
    <property type="protein sequence ID" value="OAA89978.1"/>
    <property type="molecule type" value="Genomic_DNA"/>
</dbReference>
<reference evidence="3 5" key="2">
    <citation type="journal article" date="2010" name="Proc. Natl. Acad. Sci. U.S.A.">
        <title>Clostridium ljungdahlii represents a microbial production platform based on syngas.</title>
        <authorList>
            <person name="Kopke M."/>
            <person name="Held C."/>
            <person name="Hujer S."/>
            <person name="Liesegang H."/>
            <person name="Wiezer A."/>
            <person name="Wollherr A."/>
            <person name="Ehrenreich A."/>
            <person name="Liebl W."/>
            <person name="Gottschalk G."/>
            <person name="Durre P."/>
        </authorList>
    </citation>
    <scope>NUCLEOTIDE SEQUENCE [LARGE SCALE GENOMIC DNA]</scope>
    <source>
        <strain evidence="5">ATCC 55383 / DSM 13528 / PETC</strain>
        <strain evidence="3">DSM 13528</strain>
    </source>
</reference>
<dbReference type="Proteomes" id="UP000001656">
    <property type="component" value="Chromosome"/>
</dbReference>
<accession>D8GQ63</accession>
<evidence type="ECO:0000256" key="2">
    <source>
        <dbReference type="SAM" id="Coils"/>
    </source>
</evidence>
<keyword evidence="2" id="KW-0175">Coiled coil</keyword>
<feature type="coiled-coil region" evidence="2">
    <location>
        <begin position="32"/>
        <end position="112"/>
    </location>
</feature>
<evidence type="ECO:0000256" key="1">
    <source>
        <dbReference type="PROSITE-ProRule" id="PRU00339"/>
    </source>
</evidence>
<reference evidence="3" key="1">
    <citation type="submission" date="2009-07" db="EMBL/GenBank/DDBJ databases">
        <authorList>
            <person name="Koepke M."/>
            <person name="Hujer S."/>
            <person name="Held C."/>
            <person name="Wiezer A."/>
            <person name="Liesegang H."/>
            <person name="Ehrenreich A."/>
            <person name="Gottschalk G."/>
            <person name="Duerre P."/>
        </authorList>
    </citation>
    <scope>NUCLEOTIDE SEQUENCE</scope>
    <source>
        <strain evidence="3">DSM 13528</strain>
    </source>
</reference>
<evidence type="ECO:0000313" key="6">
    <source>
        <dbReference type="Proteomes" id="UP000077020"/>
    </source>
</evidence>
<feature type="repeat" description="TPR" evidence="1">
    <location>
        <begin position="59"/>
        <end position="92"/>
    </location>
</feature>
<keyword evidence="1" id="KW-0802">TPR repeat</keyword>
<dbReference type="KEGG" id="clj:CLJU_c31060"/>